<proteinExistence type="predicted"/>
<dbReference type="OrthoDB" id="10312421at2759"/>
<accession>A0A0D0VYS3</accession>
<evidence type="ECO:0000313" key="1">
    <source>
        <dbReference type="EMBL" id="KIR50510.1"/>
    </source>
</evidence>
<dbReference type="AlphaFoldDB" id="A0A0D0VYS3"/>
<gene>
    <name evidence="1" type="ORF">I312_00451</name>
</gene>
<dbReference type="EMBL" id="KN847973">
    <property type="protein sequence ID" value="KIR50510.1"/>
    <property type="molecule type" value="Genomic_DNA"/>
</dbReference>
<sequence length="46" mass="5078">MAKGCPVTLPFLQRLAFLRYSTYRVDSPLSPKDEDFGKVVAKGSTS</sequence>
<protein>
    <submittedName>
        <fullName evidence="1">Uncharacterized protein</fullName>
    </submittedName>
</protein>
<reference evidence="1" key="1">
    <citation type="submission" date="2015-01" db="EMBL/GenBank/DDBJ databases">
        <title>The Genome Sequence of Cryptococcus gattii CA1280.</title>
        <authorList>
            <consortium name="The Broad Institute Genomics Platform"/>
            <person name="Cuomo C."/>
            <person name="Litvintseva A."/>
            <person name="Chen Y."/>
            <person name="Heitman J."/>
            <person name="Sun S."/>
            <person name="Springer D."/>
            <person name="Dromer F."/>
            <person name="Young S."/>
            <person name="Zeng Q."/>
            <person name="Gargeya S."/>
            <person name="Abouelleil A."/>
            <person name="Alvarado L."/>
            <person name="Chapman S.B."/>
            <person name="Gainer-Dewar J."/>
            <person name="Goldberg J."/>
            <person name="Griggs A."/>
            <person name="Gujja S."/>
            <person name="Hansen M."/>
            <person name="Howarth C."/>
            <person name="Imamovic A."/>
            <person name="Larimer J."/>
            <person name="Murphy C."/>
            <person name="Naylor J."/>
            <person name="Pearson M."/>
            <person name="Priest M."/>
            <person name="Roberts A."/>
            <person name="Saif S."/>
            <person name="Shea T."/>
            <person name="Sykes S."/>
            <person name="Wortman J."/>
            <person name="Nusbaum C."/>
            <person name="Birren B."/>
        </authorList>
    </citation>
    <scope>NUCLEOTIDE SEQUENCE [LARGE SCALE GENOMIC DNA]</scope>
    <source>
        <strain evidence="1">CA1280</strain>
    </source>
</reference>
<name>A0A0D0VYS3_CRYGA</name>
<dbReference type="HOGENOM" id="CLU_211147_0_0_1"/>
<organism evidence="1">
    <name type="scientific">Cryptococcus bacillisporus CA1280</name>
    <dbReference type="NCBI Taxonomy" id="1296109"/>
    <lineage>
        <taxon>Eukaryota</taxon>
        <taxon>Fungi</taxon>
        <taxon>Dikarya</taxon>
        <taxon>Basidiomycota</taxon>
        <taxon>Agaricomycotina</taxon>
        <taxon>Tremellomycetes</taxon>
        <taxon>Tremellales</taxon>
        <taxon>Cryptococcaceae</taxon>
        <taxon>Cryptococcus</taxon>
        <taxon>Cryptococcus gattii species complex</taxon>
    </lineage>
</organism>